<dbReference type="EMBL" id="BMYQ01000001">
    <property type="protein sequence ID" value="GGW24033.1"/>
    <property type="molecule type" value="Genomic_DNA"/>
</dbReference>
<dbReference type="RefSeq" id="WP_189632618.1">
    <property type="nucleotide sequence ID" value="NZ_BMYQ01000001.1"/>
</dbReference>
<evidence type="ECO:0000259" key="1">
    <source>
        <dbReference type="Pfam" id="PF03354"/>
    </source>
</evidence>
<dbReference type="InterPro" id="IPR046462">
    <property type="entry name" value="TerL_nuclease"/>
</dbReference>
<dbReference type="AlphaFoldDB" id="A0A918IQY5"/>
<organism evidence="3 4">
    <name type="scientific">Gemmobacter lanyuensis</name>
    <dbReference type="NCBI Taxonomy" id="1054497"/>
    <lineage>
        <taxon>Bacteria</taxon>
        <taxon>Pseudomonadati</taxon>
        <taxon>Pseudomonadota</taxon>
        <taxon>Alphaproteobacteria</taxon>
        <taxon>Rhodobacterales</taxon>
        <taxon>Paracoccaceae</taxon>
        <taxon>Gemmobacter</taxon>
    </lineage>
</organism>
<dbReference type="PANTHER" id="PTHR41287:SF1">
    <property type="entry name" value="PROTEIN YMFN"/>
    <property type="match status" value="1"/>
</dbReference>
<dbReference type="Proteomes" id="UP000628984">
    <property type="component" value="Unassembled WGS sequence"/>
</dbReference>
<comment type="caution">
    <text evidence="3">The sequence shown here is derived from an EMBL/GenBank/DDBJ whole genome shotgun (WGS) entry which is preliminary data.</text>
</comment>
<protein>
    <submittedName>
        <fullName evidence="3">Terminase</fullName>
    </submittedName>
</protein>
<evidence type="ECO:0000313" key="4">
    <source>
        <dbReference type="Proteomes" id="UP000628984"/>
    </source>
</evidence>
<proteinExistence type="predicted"/>
<dbReference type="InterPro" id="IPR027417">
    <property type="entry name" value="P-loop_NTPase"/>
</dbReference>
<feature type="domain" description="Terminase large subunit-like endonuclease" evidence="2">
    <location>
        <begin position="274"/>
        <end position="548"/>
    </location>
</feature>
<dbReference type="InterPro" id="IPR046461">
    <property type="entry name" value="TerL_ATPase"/>
</dbReference>
<dbReference type="GO" id="GO:0004519">
    <property type="term" value="F:endonuclease activity"/>
    <property type="evidence" value="ECO:0007669"/>
    <property type="project" value="InterPro"/>
</dbReference>
<name>A0A918IQY5_9RHOB</name>
<accession>A0A918IQY5</accession>
<dbReference type="Pfam" id="PF03354">
    <property type="entry name" value="TerL_ATPase"/>
    <property type="match status" value="1"/>
</dbReference>
<reference evidence="3" key="1">
    <citation type="journal article" date="2014" name="Int. J. Syst. Evol. Microbiol.">
        <title>Complete genome sequence of Corynebacterium casei LMG S-19264T (=DSM 44701T), isolated from a smear-ripened cheese.</title>
        <authorList>
            <consortium name="US DOE Joint Genome Institute (JGI-PGF)"/>
            <person name="Walter F."/>
            <person name="Albersmeier A."/>
            <person name="Kalinowski J."/>
            <person name="Ruckert C."/>
        </authorList>
    </citation>
    <scope>NUCLEOTIDE SEQUENCE</scope>
    <source>
        <strain evidence="3">KCTC 23714</strain>
    </source>
</reference>
<dbReference type="PANTHER" id="PTHR41287">
    <property type="match status" value="1"/>
</dbReference>
<dbReference type="Gene3D" id="3.40.50.300">
    <property type="entry name" value="P-loop containing nucleotide triphosphate hydrolases"/>
    <property type="match status" value="1"/>
</dbReference>
<sequence length="566" mass="61972">MAFDFACPDWVEKLERGQTPIADLPLDAEAADRAVQVFNRLRLPDVIGQPSLAEGAGEWIRDVVRAVFGSMSTSSLVPEVRQVGEVFILVPKKNAKTTSAAAIALTFMLLNKRRNADLLVIGPTQKISDVAFGQARDMIDADPEGFLQKRFHVQDHKKQIKCRVTGAKLMVRTFGMDVLTGAKPVFALIDEIHLLGTVPYAADVIRQIRGGMMPFPEALLVMITTQSDHPPAGVFKTELQYARGVRDGLITERVRMLPVLYEFPEAMQTAEHKPWQDPAYWHMVTPNLGRSITLEKLLDGFTRAKQDGIGELIAWATQHLNVEIGLALHSNRWVGADFWLAARDVSLTGLDQLIERSEVAVVGIDGGGADDLLGLNVTGRCRETRQWLSWSHAWCHPVALQRRQENIATMHDFEARGQLTICSHPSEDHAGVCDIVAKLQDAGLLPEAAAIGLDPAGVAALVDELSAVGIAPEQMVAVGQGYRLSSAIWGMERKLMDGTYRHCGQEIMAWCIGNARSEQRGNAVLITKEAAGKGKIDPLIAAFNAFTLMSRNPTAAGSGRFEYTGM</sequence>
<evidence type="ECO:0000259" key="2">
    <source>
        <dbReference type="Pfam" id="PF20441"/>
    </source>
</evidence>
<reference evidence="3" key="2">
    <citation type="submission" date="2020-09" db="EMBL/GenBank/DDBJ databases">
        <authorList>
            <person name="Sun Q."/>
            <person name="Kim S."/>
        </authorList>
    </citation>
    <scope>NUCLEOTIDE SEQUENCE</scope>
    <source>
        <strain evidence="3">KCTC 23714</strain>
    </source>
</reference>
<evidence type="ECO:0000313" key="3">
    <source>
        <dbReference type="EMBL" id="GGW24033.1"/>
    </source>
</evidence>
<dbReference type="Pfam" id="PF20441">
    <property type="entry name" value="TerL_nuclease"/>
    <property type="match status" value="1"/>
</dbReference>
<gene>
    <name evidence="3" type="ORF">GCM10011452_09290</name>
</gene>
<dbReference type="InterPro" id="IPR005021">
    <property type="entry name" value="Terminase_largesu-like"/>
</dbReference>
<feature type="domain" description="Terminase large subunit-like ATPase" evidence="1">
    <location>
        <begin position="77"/>
        <end position="242"/>
    </location>
</feature>
<keyword evidence="4" id="KW-1185">Reference proteome</keyword>